<reference evidence="3 4" key="1">
    <citation type="journal article" date="2002" name="Nature">
        <title>Genome sequence and comparative analysis of the model rodent malaria parasite Plasmodium yoelii yoelii.</title>
        <authorList>
            <person name="Carlton J.M."/>
            <person name="Angiuoli S.V."/>
            <person name="Suh B.B."/>
            <person name="Kooij T.W."/>
            <person name="Pertea M."/>
            <person name="Silva J.C."/>
            <person name="Ermolaeva M.D."/>
            <person name="Allen J.E."/>
            <person name="Selengut J.D."/>
            <person name="Koo H.L."/>
            <person name="Peterson J.D."/>
            <person name="Pop M."/>
            <person name="Kosack D.S."/>
            <person name="Shumway M.F."/>
            <person name="Bidwell S.L."/>
            <person name="Shallom S.J."/>
            <person name="van Aken S.E."/>
            <person name="Riedmuller S.B."/>
            <person name="Feldblyum T.V."/>
            <person name="Cho J.K."/>
            <person name="Quackenbush J."/>
            <person name="Sedegah M."/>
            <person name="Shoaibi A."/>
            <person name="Cummings L.M."/>
            <person name="Florens L."/>
            <person name="Yates J.R."/>
            <person name="Raine J.D."/>
            <person name="Sinden R.E."/>
            <person name="Harris M.A."/>
            <person name="Cunningham D.A."/>
            <person name="Preiser P.R."/>
            <person name="Bergman L.W."/>
            <person name="Vaidya A.B."/>
            <person name="van Lin L.H."/>
            <person name="Janse C.J."/>
            <person name="Waters A.P."/>
            <person name="Smith H.O."/>
            <person name="White O.R."/>
            <person name="Salzberg S.L."/>
            <person name="Venter J.C."/>
            <person name="Fraser C.M."/>
            <person name="Hoffman S.L."/>
            <person name="Gardner M.J."/>
            <person name="Carucci D.J."/>
        </authorList>
    </citation>
    <scope>NUCLEOTIDE SEQUENCE [LARGE SCALE GENOMIC DNA]</scope>
    <source>
        <strain evidence="3 4">17XNL</strain>
    </source>
</reference>
<dbReference type="InParanoid" id="Q7R8K8"/>
<name>Q7R8K8_PLAYO</name>
<feature type="coiled-coil region" evidence="1">
    <location>
        <begin position="91"/>
        <end position="137"/>
    </location>
</feature>
<keyword evidence="2" id="KW-0812">Transmembrane</keyword>
<keyword evidence="4" id="KW-1185">Reference proteome</keyword>
<evidence type="ECO:0000313" key="3">
    <source>
        <dbReference type="EMBL" id="EAA19596.1"/>
    </source>
</evidence>
<comment type="caution">
    <text evidence="3">The sequence shown here is derived from an EMBL/GenBank/DDBJ whole genome shotgun (WGS) entry which is preliminary data.</text>
</comment>
<keyword evidence="1" id="KW-0175">Coiled coil</keyword>
<keyword evidence="2" id="KW-0472">Membrane</keyword>
<dbReference type="PaxDb" id="73239-Q7R8K8"/>
<organism evidence="3 4">
    <name type="scientific">Plasmodium yoelii yoelii</name>
    <dbReference type="NCBI Taxonomy" id="73239"/>
    <lineage>
        <taxon>Eukaryota</taxon>
        <taxon>Sar</taxon>
        <taxon>Alveolata</taxon>
        <taxon>Apicomplexa</taxon>
        <taxon>Aconoidasida</taxon>
        <taxon>Haemosporida</taxon>
        <taxon>Plasmodiidae</taxon>
        <taxon>Plasmodium</taxon>
        <taxon>Plasmodium (Vinckeia)</taxon>
    </lineage>
</organism>
<protein>
    <submittedName>
        <fullName evidence="3">Uncharacterized protein</fullName>
    </submittedName>
</protein>
<evidence type="ECO:0000313" key="4">
    <source>
        <dbReference type="Proteomes" id="UP000008553"/>
    </source>
</evidence>
<gene>
    <name evidence="3" type="ORF">PY07214</name>
</gene>
<sequence>MNCIRKFLYTLNFIGLLLLSLNNIFKKYIFQSSLLNGERKGLEAIRSLGEFSTLFSRKNEKLPSGALTIDDESEEDIELKNVLTGIASRANELLKKGNENVKSRLNNVLNEEISKILKESENFMKEEKKNIEMKKEKILNGEVYRTRMLMKKLAKKRIIIWEDSNELLMLEDLYELIDDMLIDKAAKIRVKELARNFINSKSPFDHVQIYKEIKKYTKSERSRNKKPLNINKIFGYFKTTKIGKILSNPFVILELAKHISLDTFLHFCLDAVEKVSRFILPSITMFFIILYYVIANKKYLKSLVIKNNKNQQNGAKENIIEIEESKIKIEKNKIKNKEKITGTKKIYGMNVKGESETNTEDTMDEKKINIIKVTIYMSKKI</sequence>
<dbReference type="EMBL" id="AABL01002593">
    <property type="protein sequence ID" value="EAA19596.1"/>
    <property type="molecule type" value="Genomic_DNA"/>
</dbReference>
<keyword evidence="2" id="KW-1133">Transmembrane helix</keyword>
<feature type="transmembrane region" description="Helical" evidence="2">
    <location>
        <begin position="7"/>
        <end position="25"/>
    </location>
</feature>
<evidence type="ECO:0000256" key="2">
    <source>
        <dbReference type="SAM" id="Phobius"/>
    </source>
</evidence>
<dbReference type="Proteomes" id="UP000008553">
    <property type="component" value="Unassembled WGS sequence"/>
</dbReference>
<proteinExistence type="predicted"/>
<evidence type="ECO:0000256" key="1">
    <source>
        <dbReference type="SAM" id="Coils"/>
    </source>
</evidence>
<accession>Q7R8K8</accession>
<feature type="transmembrane region" description="Helical" evidence="2">
    <location>
        <begin position="278"/>
        <end position="295"/>
    </location>
</feature>
<dbReference type="AlphaFoldDB" id="Q7R8K8"/>